<dbReference type="Proteomes" id="UP000245212">
    <property type="component" value="Unassembled WGS sequence"/>
</dbReference>
<evidence type="ECO:0000313" key="7">
    <source>
        <dbReference type="Proteomes" id="UP000245212"/>
    </source>
</evidence>
<dbReference type="PANTHER" id="PTHR12302">
    <property type="entry name" value="EBNA2 BINDING PROTEIN P100"/>
    <property type="match status" value="1"/>
</dbReference>
<dbReference type="InterPro" id="IPR002071">
    <property type="entry name" value="Thermonucl_AS"/>
</dbReference>
<keyword evidence="2" id="KW-0255">Endonuclease</keyword>
<dbReference type="GO" id="GO:0016787">
    <property type="term" value="F:hydrolase activity"/>
    <property type="evidence" value="ECO:0007669"/>
    <property type="project" value="UniProtKB-KW"/>
</dbReference>
<keyword evidence="4" id="KW-0732">Signal</keyword>
<protein>
    <submittedName>
        <fullName evidence="6">Nuclease</fullName>
    </submittedName>
</protein>
<keyword evidence="1" id="KW-0540">Nuclease</keyword>
<dbReference type="GO" id="GO:0004519">
    <property type="term" value="F:endonuclease activity"/>
    <property type="evidence" value="ECO:0007669"/>
    <property type="project" value="UniProtKB-KW"/>
</dbReference>
<dbReference type="PANTHER" id="PTHR12302:SF3">
    <property type="entry name" value="SERINE_THREONINE-PROTEIN KINASE 31"/>
    <property type="match status" value="1"/>
</dbReference>
<accession>A0A2V1K8D9</accession>
<organism evidence="6 7">
    <name type="scientific">Corticimicrobacter populi</name>
    <dbReference type="NCBI Taxonomy" id="2175229"/>
    <lineage>
        <taxon>Bacteria</taxon>
        <taxon>Pseudomonadati</taxon>
        <taxon>Pseudomonadota</taxon>
        <taxon>Betaproteobacteria</taxon>
        <taxon>Burkholderiales</taxon>
        <taxon>Alcaligenaceae</taxon>
        <taxon>Corticimicrobacter</taxon>
    </lineage>
</organism>
<feature type="domain" description="TNase-like" evidence="5">
    <location>
        <begin position="48"/>
        <end position="181"/>
    </location>
</feature>
<dbReference type="GO" id="GO:0003676">
    <property type="term" value="F:nucleic acid binding"/>
    <property type="evidence" value="ECO:0007669"/>
    <property type="project" value="InterPro"/>
</dbReference>
<evidence type="ECO:0000259" key="5">
    <source>
        <dbReference type="PROSITE" id="PS50830"/>
    </source>
</evidence>
<dbReference type="EMBL" id="QETA01000001">
    <property type="protein sequence ID" value="PWF25232.1"/>
    <property type="molecule type" value="Genomic_DNA"/>
</dbReference>
<dbReference type="SUPFAM" id="SSF50199">
    <property type="entry name" value="Staphylococcal nuclease"/>
    <property type="match status" value="1"/>
</dbReference>
<reference evidence="7" key="1">
    <citation type="submission" date="2018-05" db="EMBL/GenBank/DDBJ databases">
        <authorList>
            <person name="Li Y."/>
        </authorList>
    </citation>
    <scope>NUCLEOTIDE SEQUENCE [LARGE SCALE GENOMIC DNA]</scope>
    <source>
        <strain evidence="7">3d-2-2</strain>
    </source>
</reference>
<dbReference type="SMART" id="SM00318">
    <property type="entry name" value="SNc"/>
    <property type="match status" value="1"/>
</dbReference>
<name>A0A2V1K8D9_9BURK</name>
<evidence type="ECO:0000256" key="4">
    <source>
        <dbReference type="SAM" id="SignalP"/>
    </source>
</evidence>
<gene>
    <name evidence="6" type="ORF">DD235_03515</name>
</gene>
<evidence type="ECO:0000256" key="1">
    <source>
        <dbReference type="ARBA" id="ARBA00022722"/>
    </source>
</evidence>
<dbReference type="RefSeq" id="WP_109060633.1">
    <property type="nucleotide sequence ID" value="NZ_QETA01000001.1"/>
</dbReference>
<dbReference type="PROSITE" id="PS50830">
    <property type="entry name" value="TNASE_3"/>
    <property type="match status" value="1"/>
</dbReference>
<dbReference type="AlphaFoldDB" id="A0A2V1K8D9"/>
<proteinExistence type="predicted"/>
<evidence type="ECO:0000256" key="2">
    <source>
        <dbReference type="ARBA" id="ARBA00022759"/>
    </source>
</evidence>
<dbReference type="Pfam" id="PF00565">
    <property type="entry name" value="SNase"/>
    <property type="match status" value="1"/>
</dbReference>
<keyword evidence="3" id="KW-0378">Hydrolase</keyword>
<feature type="chain" id="PRO_5015843088" evidence="4">
    <location>
        <begin position="31"/>
        <end position="203"/>
    </location>
</feature>
<feature type="signal peptide" evidence="4">
    <location>
        <begin position="1"/>
        <end position="30"/>
    </location>
</feature>
<keyword evidence="7" id="KW-1185">Reference proteome</keyword>
<dbReference type="InterPro" id="IPR016071">
    <property type="entry name" value="Staphylococal_nuclease_OB-fold"/>
</dbReference>
<dbReference type="InterPro" id="IPR035437">
    <property type="entry name" value="SNase_OB-fold_sf"/>
</dbReference>
<dbReference type="Gene3D" id="2.40.50.90">
    <property type="match status" value="1"/>
</dbReference>
<dbReference type="PROSITE" id="PS01123">
    <property type="entry name" value="TNASE_1"/>
    <property type="match status" value="1"/>
</dbReference>
<comment type="caution">
    <text evidence="6">The sequence shown here is derived from an EMBL/GenBank/DDBJ whole genome shotgun (WGS) entry which is preliminary data.</text>
</comment>
<evidence type="ECO:0000256" key="3">
    <source>
        <dbReference type="ARBA" id="ARBA00022801"/>
    </source>
</evidence>
<sequence>MRSPRTWRLLVSAALAVLAWWSLQSQNVPAVENQTTRREGHIPAADTYMLHGEIVNVADGDTVTLRAGTARHRVRLASIDAPETGSDGRPGQPYGRAAADALRSLVQGRTLDLRCYETDQYGRDVCDLLEENAGRQTYNARMVEAGWAWANMQGRGRHLRDDSLRTVERQARQARRGLWADADPVPPWQWRYDCWQQQRCGSR</sequence>
<evidence type="ECO:0000313" key="6">
    <source>
        <dbReference type="EMBL" id="PWF25232.1"/>
    </source>
</evidence>